<proteinExistence type="predicted"/>
<dbReference type="AlphaFoldDB" id="A0ABD1ZN08"/>
<gene>
    <name evidence="1" type="ORF">R1flu_019627</name>
</gene>
<dbReference type="EMBL" id="JBHFFA010000001">
    <property type="protein sequence ID" value="KAL2651499.1"/>
    <property type="molecule type" value="Genomic_DNA"/>
</dbReference>
<organism evidence="1 2">
    <name type="scientific">Riccia fluitans</name>
    <dbReference type="NCBI Taxonomy" id="41844"/>
    <lineage>
        <taxon>Eukaryota</taxon>
        <taxon>Viridiplantae</taxon>
        <taxon>Streptophyta</taxon>
        <taxon>Embryophyta</taxon>
        <taxon>Marchantiophyta</taxon>
        <taxon>Marchantiopsida</taxon>
        <taxon>Marchantiidae</taxon>
        <taxon>Marchantiales</taxon>
        <taxon>Ricciaceae</taxon>
        <taxon>Riccia</taxon>
    </lineage>
</organism>
<evidence type="ECO:0000313" key="2">
    <source>
        <dbReference type="Proteomes" id="UP001605036"/>
    </source>
</evidence>
<name>A0ABD1ZN08_9MARC</name>
<sequence length="80" mass="8767">MAEDSTGMPATRSEAKEDLVFLTSGAKEKLSKTINPSAKGEFQRKSAAKSPRALGGQWFWVSLLRFKGCVDDVKKISFSL</sequence>
<protein>
    <submittedName>
        <fullName evidence="1">Uncharacterized protein</fullName>
    </submittedName>
</protein>
<reference evidence="1 2" key="1">
    <citation type="submission" date="2024-09" db="EMBL/GenBank/DDBJ databases">
        <title>Chromosome-scale assembly of Riccia fluitans.</title>
        <authorList>
            <person name="Paukszto L."/>
            <person name="Sawicki J."/>
            <person name="Karawczyk K."/>
            <person name="Piernik-Szablinska J."/>
            <person name="Szczecinska M."/>
            <person name="Mazdziarz M."/>
        </authorList>
    </citation>
    <scope>NUCLEOTIDE SEQUENCE [LARGE SCALE GENOMIC DNA]</scope>
    <source>
        <strain evidence="1">Rf_01</strain>
        <tissue evidence="1">Aerial parts of the thallus</tissue>
    </source>
</reference>
<dbReference type="Proteomes" id="UP001605036">
    <property type="component" value="Unassembled WGS sequence"/>
</dbReference>
<keyword evidence="2" id="KW-1185">Reference proteome</keyword>
<evidence type="ECO:0000313" key="1">
    <source>
        <dbReference type="EMBL" id="KAL2651499.1"/>
    </source>
</evidence>
<accession>A0ABD1ZN08</accession>
<comment type="caution">
    <text evidence="1">The sequence shown here is derived from an EMBL/GenBank/DDBJ whole genome shotgun (WGS) entry which is preliminary data.</text>
</comment>